<feature type="transmembrane region" description="Helical" evidence="1">
    <location>
        <begin position="140"/>
        <end position="162"/>
    </location>
</feature>
<proteinExistence type="predicted"/>
<accession>A0A1F5H3K6</accession>
<dbReference type="AlphaFoldDB" id="A0A1F5H3K6"/>
<comment type="caution">
    <text evidence="2">The sequence shown here is derived from an EMBL/GenBank/DDBJ whole genome shotgun (WGS) entry which is preliminary data.</text>
</comment>
<evidence type="ECO:0000313" key="2">
    <source>
        <dbReference type="EMBL" id="OGD98752.1"/>
    </source>
</evidence>
<sequence>MMQTILKVIIFAVAFAFVEAAVVVYLRHLLGIGFTPPHIDRSEILFLTPGIAFLEPQTAVKIIQDTTLLNIERLRETATLLMLAAMAVIAGKKILERIAFFFLSFGIWDIFYYIFLKLTIGWPKTFTDLDIFFLLPTPWVGPVLVPIVISSILIIGSAMYLLRKGER</sequence>
<gene>
    <name evidence="2" type="ORF">A3B54_04900</name>
</gene>
<keyword evidence="1" id="KW-0472">Membrane</keyword>
<organism evidence="2 3">
    <name type="scientific">Candidatus Curtissbacteria bacterium RIFCSPLOWO2_01_FULL_42_50</name>
    <dbReference type="NCBI Taxonomy" id="1797730"/>
    <lineage>
        <taxon>Bacteria</taxon>
        <taxon>Candidatus Curtissiibacteriota</taxon>
    </lineage>
</organism>
<protein>
    <submittedName>
        <fullName evidence="2">Uncharacterized protein</fullName>
    </submittedName>
</protein>
<evidence type="ECO:0000313" key="3">
    <source>
        <dbReference type="Proteomes" id="UP000177039"/>
    </source>
</evidence>
<evidence type="ECO:0000256" key="1">
    <source>
        <dbReference type="SAM" id="Phobius"/>
    </source>
</evidence>
<keyword evidence="1" id="KW-1133">Transmembrane helix</keyword>
<feature type="transmembrane region" description="Helical" evidence="1">
    <location>
        <begin position="98"/>
        <end position="120"/>
    </location>
</feature>
<keyword evidence="1" id="KW-0812">Transmembrane</keyword>
<reference evidence="2 3" key="1">
    <citation type="journal article" date="2016" name="Nat. Commun.">
        <title>Thousands of microbial genomes shed light on interconnected biogeochemical processes in an aquifer system.</title>
        <authorList>
            <person name="Anantharaman K."/>
            <person name="Brown C.T."/>
            <person name="Hug L.A."/>
            <person name="Sharon I."/>
            <person name="Castelle C.J."/>
            <person name="Probst A.J."/>
            <person name="Thomas B.C."/>
            <person name="Singh A."/>
            <person name="Wilkins M.J."/>
            <person name="Karaoz U."/>
            <person name="Brodie E.L."/>
            <person name="Williams K.H."/>
            <person name="Hubbard S.S."/>
            <person name="Banfield J.F."/>
        </authorList>
    </citation>
    <scope>NUCLEOTIDE SEQUENCE [LARGE SCALE GENOMIC DNA]</scope>
</reference>
<dbReference type="Proteomes" id="UP000177039">
    <property type="component" value="Unassembled WGS sequence"/>
</dbReference>
<name>A0A1F5H3K6_9BACT</name>
<dbReference type="EMBL" id="MFBT01000032">
    <property type="protein sequence ID" value="OGD98752.1"/>
    <property type="molecule type" value="Genomic_DNA"/>
</dbReference>